<comment type="caution">
    <text evidence="1">The sequence shown here is derived from an EMBL/GenBank/DDBJ whole genome shotgun (WGS) entry which is preliminary data.</text>
</comment>
<sequence length="118" mass="13364">MDHPETEHLLPNGDRVWVIATSEAARLLPNLLRLFRSGESEPMVFGDAGQPEGVVIPWALWQRLDALATDEDGFKHMYDTARQRLADPQPSIPLEEAAAEIGWDLDEEVDDSEFRKPR</sequence>
<dbReference type="Proteomes" id="UP000295151">
    <property type="component" value="Unassembled WGS sequence"/>
</dbReference>
<proteinExistence type="predicted"/>
<dbReference type="RefSeq" id="WP_133982227.1">
    <property type="nucleotide sequence ID" value="NZ_SOCE01000002.1"/>
</dbReference>
<keyword evidence="2" id="KW-1185">Reference proteome</keyword>
<protein>
    <submittedName>
        <fullName evidence="1">Uncharacterized protein</fullName>
    </submittedName>
</protein>
<evidence type="ECO:0000313" key="1">
    <source>
        <dbReference type="EMBL" id="TDU83170.1"/>
    </source>
</evidence>
<dbReference type="AlphaFoldDB" id="A0A4R7SV45"/>
<name>A0A4R7SV45_9ACTN</name>
<dbReference type="OrthoDB" id="4288807at2"/>
<organism evidence="1 2">
    <name type="scientific">Kribbella voronezhensis</name>
    <dbReference type="NCBI Taxonomy" id="2512212"/>
    <lineage>
        <taxon>Bacteria</taxon>
        <taxon>Bacillati</taxon>
        <taxon>Actinomycetota</taxon>
        <taxon>Actinomycetes</taxon>
        <taxon>Propionibacteriales</taxon>
        <taxon>Kribbellaceae</taxon>
        <taxon>Kribbella</taxon>
    </lineage>
</organism>
<reference evidence="1 2" key="1">
    <citation type="submission" date="2019-03" db="EMBL/GenBank/DDBJ databases">
        <title>Genomic Encyclopedia of Type Strains, Phase III (KMG-III): the genomes of soil and plant-associated and newly described type strains.</title>
        <authorList>
            <person name="Whitman W."/>
        </authorList>
    </citation>
    <scope>NUCLEOTIDE SEQUENCE [LARGE SCALE GENOMIC DNA]</scope>
    <source>
        <strain evidence="1 2">VKM Ac-2575</strain>
    </source>
</reference>
<accession>A0A4R7SV45</accession>
<gene>
    <name evidence="1" type="ORF">EV138_5631</name>
</gene>
<dbReference type="EMBL" id="SOCE01000002">
    <property type="protein sequence ID" value="TDU83170.1"/>
    <property type="molecule type" value="Genomic_DNA"/>
</dbReference>
<evidence type="ECO:0000313" key="2">
    <source>
        <dbReference type="Proteomes" id="UP000295151"/>
    </source>
</evidence>